<feature type="compositionally biased region" description="Polar residues" evidence="1">
    <location>
        <begin position="404"/>
        <end position="419"/>
    </location>
</feature>
<name>A0AAD9R250_ACRCE</name>
<evidence type="ECO:0000313" key="2">
    <source>
        <dbReference type="EMBL" id="KAK2571734.1"/>
    </source>
</evidence>
<feature type="region of interest" description="Disordered" evidence="1">
    <location>
        <begin position="398"/>
        <end position="447"/>
    </location>
</feature>
<dbReference type="EMBL" id="JARQWQ010000005">
    <property type="protein sequence ID" value="KAK2571734.1"/>
    <property type="molecule type" value="Genomic_DNA"/>
</dbReference>
<dbReference type="CDD" id="cd03801">
    <property type="entry name" value="GT4_PimA-like"/>
    <property type="match status" value="1"/>
</dbReference>
<reference evidence="2" key="1">
    <citation type="journal article" date="2023" name="G3 (Bethesda)">
        <title>Whole genome assembly and annotation of the endangered Caribbean coral Acropora cervicornis.</title>
        <authorList>
            <person name="Selwyn J.D."/>
            <person name="Vollmer S.V."/>
        </authorList>
    </citation>
    <scope>NUCLEOTIDE SEQUENCE</scope>
    <source>
        <strain evidence="2">K2</strain>
    </source>
</reference>
<dbReference type="PANTHER" id="PTHR12526">
    <property type="entry name" value="GLYCOSYLTRANSFERASE"/>
    <property type="match status" value="1"/>
</dbReference>
<keyword evidence="3" id="KW-1185">Reference proteome</keyword>
<protein>
    <submittedName>
        <fullName evidence="2">D-inositol 3-phosphate glycosyltransferase</fullName>
    </submittedName>
</protein>
<accession>A0AAD9R250</accession>
<proteinExistence type="predicted"/>
<evidence type="ECO:0000313" key="3">
    <source>
        <dbReference type="Proteomes" id="UP001249851"/>
    </source>
</evidence>
<reference evidence="2" key="2">
    <citation type="journal article" date="2023" name="Science">
        <title>Genomic signatures of disease resistance in endangered staghorn corals.</title>
        <authorList>
            <person name="Vollmer S.V."/>
            <person name="Selwyn J.D."/>
            <person name="Despard B.A."/>
            <person name="Roesel C.L."/>
        </authorList>
    </citation>
    <scope>NUCLEOTIDE SEQUENCE</scope>
    <source>
        <strain evidence="2">K2</strain>
    </source>
</reference>
<evidence type="ECO:0000256" key="1">
    <source>
        <dbReference type="SAM" id="MobiDB-lite"/>
    </source>
</evidence>
<dbReference type="AlphaFoldDB" id="A0AAD9R250"/>
<dbReference type="Gene3D" id="3.40.50.2000">
    <property type="entry name" value="Glycogen Phosphorylase B"/>
    <property type="match status" value="2"/>
</dbReference>
<organism evidence="2 3">
    <name type="scientific">Acropora cervicornis</name>
    <name type="common">Staghorn coral</name>
    <dbReference type="NCBI Taxonomy" id="6130"/>
    <lineage>
        <taxon>Eukaryota</taxon>
        <taxon>Metazoa</taxon>
        <taxon>Cnidaria</taxon>
        <taxon>Anthozoa</taxon>
        <taxon>Hexacorallia</taxon>
        <taxon>Scleractinia</taxon>
        <taxon>Astrocoeniina</taxon>
        <taxon>Acroporidae</taxon>
        <taxon>Acropora</taxon>
    </lineage>
</organism>
<dbReference type="Pfam" id="PF20706">
    <property type="entry name" value="GT4-conflict"/>
    <property type="match status" value="1"/>
</dbReference>
<dbReference type="Proteomes" id="UP001249851">
    <property type="component" value="Unassembled WGS sequence"/>
</dbReference>
<gene>
    <name evidence="2" type="ORF">P5673_003124</name>
</gene>
<dbReference type="SUPFAM" id="SSF53756">
    <property type="entry name" value="UDP-Glycosyltransferase/glycogen phosphorylase"/>
    <property type="match status" value="1"/>
</dbReference>
<comment type="caution">
    <text evidence="2">The sequence shown here is derived from an EMBL/GenBank/DDBJ whole genome shotgun (WGS) entry which is preliminary data.</text>
</comment>
<sequence length="447" mass="50546">MALSCKKQSTSCETMMFICDEWKSTNGGLSTFNKYFAVNMAKYCRDISVFCYVSQADEEDIEDAKRNGVTLLKAENLPDNPTPFECLKIPPKDLQNPDVVVAHGRKFGKIAHVIVPKGSCCWVQILHVFYPDLAKYKPGSSKDYPNKHKAEIELCEKADAVLTVGGSLRRKYKKFLPERELRAITPGILEDWPLYVPSQERFSHVSQGEVFHVLMFGRAKPNDRKLKGYDIAAKAVVSLGERFHLKFVGSQQNKQESLENWFQINADIQKEQLTVYEYTARDNLRNMLQKADLFVLPSREDGFGMAALEALSTGTPMLVSKKSGIAHALKKLKNGKDCIVSKSESGEWARRIREISNQQPAERYNNARRLRQEYGETYSWKKQCQEIANRVEGVVESKGDNKENVSGSLVNTGTSTQSVAAKRKLTSNIPIEREEPRPKFGRQSTNS</sequence>